<dbReference type="PANTHER" id="PTHR34142:SF1">
    <property type="entry name" value="GLYCOSIDE HYDROLASE FAMILY 5 DOMAIN-CONTAINING PROTEIN"/>
    <property type="match status" value="1"/>
</dbReference>
<dbReference type="Gene3D" id="3.20.20.80">
    <property type="entry name" value="Glycosidases"/>
    <property type="match status" value="1"/>
</dbReference>
<dbReference type="RefSeq" id="WP_154209344.1">
    <property type="nucleotide sequence ID" value="NZ_WJYN01000018.1"/>
</dbReference>
<dbReference type="InterPro" id="IPR001547">
    <property type="entry name" value="Glyco_hydro_5"/>
</dbReference>
<evidence type="ECO:0000256" key="2">
    <source>
        <dbReference type="ARBA" id="ARBA00023295"/>
    </source>
</evidence>
<dbReference type="PANTHER" id="PTHR34142">
    <property type="entry name" value="ENDO-BETA-1,4-GLUCANASE A"/>
    <property type="match status" value="1"/>
</dbReference>
<feature type="compositionally biased region" description="Polar residues" evidence="4">
    <location>
        <begin position="1"/>
        <end position="10"/>
    </location>
</feature>
<dbReference type="InterPro" id="IPR017853">
    <property type="entry name" value="GH"/>
</dbReference>
<evidence type="ECO:0000256" key="4">
    <source>
        <dbReference type="SAM" id="MobiDB-lite"/>
    </source>
</evidence>
<comment type="caution">
    <text evidence="6">The sequence shown here is derived from an EMBL/GenBank/DDBJ whole genome shotgun (WGS) entry which is preliminary data.</text>
</comment>
<evidence type="ECO:0000313" key="7">
    <source>
        <dbReference type="Proteomes" id="UP000441032"/>
    </source>
</evidence>
<organism evidence="6 7">
    <name type="scientific">Ralstonia pickettii</name>
    <name type="common">Burkholderia pickettii</name>
    <dbReference type="NCBI Taxonomy" id="329"/>
    <lineage>
        <taxon>Bacteria</taxon>
        <taxon>Pseudomonadati</taxon>
        <taxon>Pseudomonadota</taxon>
        <taxon>Betaproteobacteria</taxon>
        <taxon>Burkholderiales</taxon>
        <taxon>Burkholderiaceae</taxon>
        <taxon>Ralstonia</taxon>
    </lineage>
</organism>
<evidence type="ECO:0000313" key="6">
    <source>
        <dbReference type="EMBL" id="MRT01773.1"/>
    </source>
</evidence>
<accession>A0A7X2HSB2</accession>
<name>A0A7X2HSB2_RALPI</name>
<gene>
    <name evidence="6" type="ORF">GJQ57_24295</name>
</gene>
<evidence type="ECO:0000256" key="3">
    <source>
        <dbReference type="RuleBase" id="RU361153"/>
    </source>
</evidence>
<dbReference type="GO" id="GO:0004553">
    <property type="term" value="F:hydrolase activity, hydrolyzing O-glycosyl compounds"/>
    <property type="evidence" value="ECO:0007669"/>
    <property type="project" value="InterPro"/>
</dbReference>
<feature type="domain" description="Glycoside hydrolase family 5" evidence="5">
    <location>
        <begin position="22"/>
        <end position="182"/>
    </location>
</feature>
<dbReference type="Pfam" id="PF00150">
    <property type="entry name" value="Cellulase"/>
    <property type="match status" value="1"/>
</dbReference>
<protein>
    <submittedName>
        <fullName evidence="6">Cellulase family glycosylhydrolase</fullName>
    </submittedName>
</protein>
<reference evidence="6 7" key="1">
    <citation type="submission" date="2019-11" db="EMBL/GenBank/DDBJ databases">
        <title>Phenotypic characterization of an OXA-22 and OXA-60 co-producing Ralstonia pickettii clinical strain.</title>
        <authorList>
            <person name="He F."/>
        </authorList>
    </citation>
    <scope>NUCLEOTIDE SEQUENCE [LARGE SCALE GENOMIC DNA]</scope>
    <source>
        <strain evidence="6 7">PSLESD1</strain>
    </source>
</reference>
<dbReference type="GO" id="GO:0009251">
    <property type="term" value="P:glucan catabolic process"/>
    <property type="evidence" value="ECO:0007669"/>
    <property type="project" value="TreeGrafter"/>
</dbReference>
<keyword evidence="2 3" id="KW-0326">Glycosidase</keyword>
<keyword evidence="1 3" id="KW-0378">Hydrolase</keyword>
<dbReference type="AlphaFoldDB" id="A0A7X2HSB2"/>
<proteinExistence type="inferred from homology"/>
<sequence>MNWGDNSGLQNMPGMPDAGTSRAWQSLAPPLIHDNGIMFELFNEPRMDWGSAASHKTWAAGMQILIDLVRSLGATNILLLDGLGYAQWTNDLFPLVHDRMANRMAMAVHPYLDPMRGEDQRDPHAYWRKHFSISAAQVPMIATEWNATPTVGCAGVKTPELSLGLMRLLASLHVGVIGWAIDTSAKLVENHTDYKPTDYVAFKDCKDGTDTGGGKLLANFPNN</sequence>
<dbReference type="Proteomes" id="UP000441032">
    <property type="component" value="Unassembled WGS sequence"/>
</dbReference>
<dbReference type="SUPFAM" id="SSF51445">
    <property type="entry name" value="(Trans)glycosidases"/>
    <property type="match status" value="1"/>
</dbReference>
<comment type="similarity">
    <text evidence="3">Belongs to the glycosyl hydrolase 5 (cellulase A) family.</text>
</comment>
<evidence type="ECO:0000256" key="1">
    <source>
        <dbReference type="ARBA" id="ARBA00022801"/>
    </source>
</evidence>
<evidence type="ECO:0000259" key="5">
    <source>
        <dbReference type="Pfam" id="PF00150"/>
    </source>
</evidence>
<dbReference type="EMBL" id="WJYN01000018">
    <property type="protein sequence ID" value="MRT01773.1"/>
    <property type="molecule type" value="Genomic_DNA"/>
</dbReference>
<feature type="region of interest" description="Disordered" evidence="4">
    <location>
        <begin position="1"/>
        <end position="21"/>
    </location>
</feature>